<evidence type="ECO:0000313" key="1">
    <source>
        <dbReference type="EMBL" id="MEP0863604.1"/>
    </source>
</evidence>
<dbReference type="Proteomes" id="UP001442494">
    <property type="component" value="Unassembled WGS sequence"/>
</dbReference>
<sequence>MGAKLSISRAALVAVVLGTPLGEAFGLVKLLHSVNINPGCGLHWQI</sequence>
<proteinExistence type="predicted"/>
<organism evidence="1 2">
    <name type="scientific">Funiculus sociatus GB2-A5</name>
    <dbReference type="NCBI Taxonomy" id="2933946"/>
    <lineage>
        <taxon>Bacteria</taxon>
        <taxon>Bacillati</taxon>
        <taxon>Cyanobacteriota</taxon>
        <taxon>Cyanophyceae</taxon>
        <taxon>Coleofasciculales</taxon>
        <taxon>Coleofasciculaceae</taxon>
        <taxon>Funiculus</taxon>
    </lineage>
</organism>
<dbReference type="EMBL" id="JAMPKK010000005">
    <property type="protein sequence ID" value="MEP0863604.1"/>
    <property type="molecule type" value="Genomic_DNA"/>
</dbReference>
<comment type="caution">
    <text evidence="1">The sequence shown here is derived from an EMBL/GenBank/DDBJ whole genome shotgun (WGS) entry which is preliminary data.</text>
</comment>
<name>A0ABV0JKS0_9CYAN</name>
<evidence type="ECO:0000313" key="2">
    <source>
        <dbReference type="Proteomes" id="UP001442494"/>
    </source>
</evidence>
<accession>A0ABV0JKS0</accession>
<protein>
    <submittedName>
        <fullName evidence="1">Uncharacterized protein</fullName>
    </submittedName>
</protein>
<dbReference type="RefSeq" id="WP_190418919.1">
    <property type="nucleotide sequence ID" value="NZ_JAMPKK010000005.1"/>
</dbReference>
<keyword evidence="2" id="KW-1185">Reference proteome</keyword>
<gene>
    <name evidence="1" type="ORF">NDI37_03875</name>
</gene>
<reference evidence="1 2" key="1">
    <citation type="submission" date="2022-04" db="EMBL/GenBank/DDBJ databases">
        <title>Positive selection, recombination, and allopatry shape intraspecific diversity of widespread and dominant cyanobacteria.</title>
        <authorList>
            <person name="Wei J."/>
            <person name="Shu W."/>
            <person name="Hu C."/>
        </authorList>
    </citation>
    <scope>NUCLEOTIDE SEQUENCE [LARGE SCALE GENOMIC DNA]</scope>
    <source>
        <strain evidence="1 2">GB2-A5</strain>
    </source>
</reference>